<dbReference type="RefSeq" id="WP_111271515.1">
    <property type="nucleotide sequence ID" value="NZ_QKWW01000048.1"/>
</dbReference>
<gene>
    <name evidence="1" type="ORF">DN757_17680</name>
</gene>
<evidence type="ECO:0000313" key="2">
    <source>
        <dbReference type="Proteomes" id="UP000249204"/>
    </source>
</evidence>
<evidence type="ECO:0000313" key="1">
    <source>
        <dbReference type="EMBL" id="PZT54359.1"/>
    </source>
</evidence>
<protein>
    <submittedName>
        <fullName evidence="1">Uncharacterized protein</fullName>
    </submittedName>
</protein>
<comment type="caution">
    <text evidence="1">The sequence shown here is derived from an EMBL/GenBank/DDBJ whole genome shotgun (WGS) entry which is preliminary data.</text>
</comment>
<reference evidence="1 2" key="1">
    <citation type="submission" date="2018-06" db="EMBL/GenBank/DDBJ databases">
        <title>Isolation of heavy metals resistant Paenibacillus silvae NC2 from Gold-Copper mine in ZiJin, China.</title>
        <authorList>
            <person name="Xu J."/>
            <person name="Mazhar H.S."/>
            <person name="Rensing C."/>
        </authorList>
    </citation>
    <scope>NUCLEOTIDE SEQUENCE [LARGE SCALE GENOMIC DNA]</scope>
    <source>
        <strain evidence="1 2">NC2</strain>
    </source>
</reference>
<dbReference type="EMBL" id="QKWW01000048">
    <property type="protein sequence ID" value="PZT54359.1"/>
    <property type="molecule type" value="Genomic_DNA"/>
</dbReference>
<accession>A0A2W6NF57</accession>
<dbReference type="AlphaFoldDB" id="A0A2W6NF57"/>
<proteinExistence type="predicted"/>
<dbReference type="Proteomes" id="UP000249204">
    <property type="component" value="Unassembled WGS sequence"/>
</dbReference>
<organism evidence="1 2">
    <name type="scientific">Paenibacillus silvae</name>
    <dbReference type="NCBI Taxonomy" id="1325358"/>
    <lineage>
        <taxon>Bacteria</taxon>
        <taxon>Bacillati</taxon>
        <taxon>Bacillota</taxon>
        <taxon>Bacilli</taxon>
        <taxon>Bacillales</taxon>
        <taxon>Paenibacillaceae</taxon>
        <taxon>Paenibacillus</taxon>
    </lineage>
</organism>
<sequence length="61" mass="7078">MNVKTPNEKELLCTKDIMVRLKLGRNAAREVMGKLNPIQIGKRSYVPRRVLEEWIKTAKVN</sequence>
<name>A0A2W6NF57_9BACL</name>